<keyword evidence="6 7" id="KW-0539">Nucleus</keyword>
<gene>
    <name evidence="10" type="ORF">RHSIM_Rhsim12G0199500</name>
</gene>
<dbReference type="GO" id="GO:0003682">
    <property type="term" value="F:chromatin binding"/>
    <property type="evidence" value="ECO:0007669"/>
    <property type="project" value="UniProtKB-ARBA"/>
</dbReference>
<keyword evidence="4" id="KW-0789">Thiol protease inhibitor</keyword>
<dbReference type="SMART" id="SM00398">
    <property type="entry name" value="HMG"/>
    <property type="match status" value="1"/>
</dbReference>
<evidence type="ECO:0000256" key="7">
    <source>
        <dbReference type="PROSITE-ProRule" id="PRU00267"/>
    </source>
</evidence>
<sequence>MRPSATPGTTESPTAIEGLSLSLSLSRCGLRRRCWVSQGIEMADPEAHYDILNRRMTRSAFKRASRSLENGPQQKKLQLSKQKPEALSKKKPGGLSKTHGNQQQQHSEGNDVTEGFDVVDLPKFIENYGGLIRPVKQSSEEQRVLEICSKSAIAAFNKKNKTKYRFVEVIKANYNFGSGIFYYITFVAEDKDVGSTENFQAFVRFRFKRPTIQFCRLEKPPNEVVEYNFKYVRKEEDPNKPKKPSPALFCQEFTKTYKEKQPNASDDAVGHACGGAWTSMNEAAKAPYVQIAEKKMAEYRKNLEAYNKRLAEGRVEEEESYNPRSEVNDKDEDDERVVGL</sequence>
<dbReference type="OrthoDB" id="1625419at2759"/>
<dbReference type="GO" id="GO:0004869">
    <property type="term" value="F:cysteine-type endopeptidase inhibitor activity"/>
    <property type="evidence" value="ECO:0007669"/>
    <property type="project" value="UniProtKB-KW"/>
</dbReference>
<keyword evidence="11" id="KW-1185">Reference proteome</keyword>
<dbReference type="PROSITE" id="PS50118">
    <property type="entry name" value="HMG_BOX_2"/>
    <property type="match status" value="1"/>
</dbReference>
<dbReference type="GO" id="GO:0003677">
    <property type="term" value="F:DNA binding"/>
    <property type="evidence" value="ECO:0007669"/>
    <property type="project" value="UniProtKB-UniRule"/>
</dbReference>
<feature type="DNA-binding region" description="HMG box" evidence="7">
    <location>
        <begin position="241"/>
        <end position="307"/>
    </location>
</feature>
<feature type="region of interest" description="Disordered" evidence="8">
    <location>
        <begin position="311"/>
        <end position="340"/>
    </location>
</feature>
<evidence type="ECO:0000259" key="9">
    <source>
        <dbReference type="PROSITE" id="PS50118"/>
    </source>
</evidence>
<evidence type="ECO:0000256" key="2">
    <source>
        <dbReference type="ARBA" id="ARBA00008774"/>
    </source>
</evidence>
<protein>
    <recommendedName>
        <fullName evidence="9">HMG box domain-containing protein</fullName>
    </recommendedName>
</protein>
<evidence type="ECO:0000256" key="4">
    <source>
        <dbReference type="ARBA" id="ARBA00022704"/>
    </source>
</evidence>
<evidence type="ECO:0000256" key="6">
    <source>
        <dbReference type="ARBA" id="ARBA00023242"/>
    </source>
</evidence>
<dbReference type="Proteomes" id="UP000626092">
    <property type="component" value="Unassembled WGS sequence"/>
</dbReference>
<reference evidence="10" key="1">
    <citation type="submission" date="2019-11" db="EMBL/GenBank/DDBJ databases">
        <authorList>
            <person name="Liu Y."/>
            <person name="Hou J."/>
            <person name="Li T.-Q."/>
            <person name="Guan C.-H."/>
            <person name="Wu X."/>
            <person name="Wu H.-Z."/>
            <person name="Ling F."/>
            <person name="Zhang R."/>
            <person name="Shi X.-G."/>
            <person name="Ren J.-P."/>
            <person name="Chen E.-F."/>
            <person name="Sun J.-M."/>
        </authorList>
    </citation>
    <scope>NUCLEOTIDE SEQUENCE</scope>
    <source>
        <strain evidence="10">Adult_tree_wgs_1</strain>
        <tissue evidence="10">Leaves</tissue>
    </source>
</reference>
<dbReference type="InterPro" id="IPR036910">
    <property type="entry name" value="HMG_box_dom_sf"/>
</dbReference>
<feature type="compositionally biased region" description="Polar residues" evidence="8">
    <location>
        <begin position="98"/>
        <end position="107"/>
    </location>
</feature>
<dbReference type="Pfam" id="PF00031">
    <property type="entry name" value="Cystatin"/>
    <property type="match status" value="1"/>
</dbReference>
<dbReference type="InterPro" id="IPR009071">
    <property type="entry name" value="HMG_box_dom"/>
</dbReference>
<dbReference type="SUPFAM" id="SSF54403">
    <property type="entry name" value="Cystatin/monellin"/>
    <property type="match status" value="1"/>
</dbReference>
<dbReference type="GO" id="GO:0005634">
    <property type="term" value="C:nucleus"/>
    <property type="evidence" value="ECO:0007669"/>
    <property type="project" value="UniProtKB-SubCell"/>
</dbReference>
<dbReference type="GO" id="GO:0000785">
    <property type="term" value="C:chromatin"/>
    <property type="evidence" value="ECO:0007669"/>
    <property type="project" value="UniProtKB-ARBA"/>
</dbReference>
<evidence type="ECO:0000256" key="3">
    <source>
        <dbReference type="ARBA" id="ARBA00022690"/>
    </source>
</evidence>
<accession>A0A834L9H3</accession>
<name>A0A834L9H3_RHOSS</name>
<feature type="domain" description="HMG box" evidence="9">
    <location>
        <begin position="241"/>
        <end position="307"/>
    </location>
</feature>
<comment type="subcellular location">
    <subcellularLocation>
        <location evidence="1">Nucleus</location>
    </subcellularLocation>
</comment>
<organism evidence="10 11">
    <name type="scientific">Rhododendron simsii</name>
    <name type="common">Sims's rhododendron</name>
    <dbReference type="NCBI Taxonomy" id="118357"/>
    <lineage>
        <taxon>Eukaryota</taxon>
        <taxon>Viridiplantae</taxon>
        <taxon>Streptophyta</taxon>
        <taxon>Embryophyta</taxon>
        <taxon>Tracheophyta</taxon>
        <taxon>Spermatophyta</taxon>
        <taxon>Magnoliopsida</taxon>
        <taxon>eudicotyledons</taxon>
        <taxon>Gunneridae</taxon>
        <taxon>Pentapetalae</taxon>
        <taxon>asterids</taxon>
        <taxon>Ericales</taxon>
        <taxon>Ericaceae</taxon>
        <taxon>Ericoideae</taxon>
        <taxon>Rhodoreae</taxon>
        <taxon>Rhododendron</taxon>
    </lineage>
</organism>
<dbReference type="Gene3D" id="3.10.450.10">
    <property type="match status" value="1"/>
</dbReference>
<dbReference type="InterPro" id="IPR046350">
    <property type="entry name" value="Cystatin_sf"/>
</dbReference>
<dbReference type="Pfam" id="PF00505">
    <property type="entry name" value="HMG_box"/>
    <property type="match status" value="1"/>
</dbReference>
<feature type="region of interest" description="Disordered" evidence="8">
    <location>
        <begin position="62"/>
        <end position="112"/>
    </location>
</feature>
<evidence type="ECO:0000313" key="10">
    <source>
        <dbReference type="EMBL" id="KAF7124745.1"/>
    </source>
</evidence>
<evidence type="ECO:0000313" key="11">
    <source>
        <dbReference type="Proteomes" id="UP000626092"/>
    </source>
</evidence>
<dbReference type="SUPFAM" id="SSF47095">
    <property type="entry name" value="HMG-box"/>
    <property type="match status" value="1"/>
</dbReference>
<keyword evidence="5 7" id="KW-0238">DNA-binding</keyword>
<comment type="caution">
    <text evidence="10">The sequence shown here is derived from an EMBL/GenBank/DDBJ whole genome shotgun (WGS) entry which is preliminary data.</text>
</comment>
<dbReference type="NCBIfam" id="TIGR01638">
    <property type="entry name" value="Atha_cystat_rel"/>
    <property type="match status" value="1"/>
</dbReference>
<evidence type="ECO:0000256" key="5">
    <source>
        <dbReference type="ARBA" id="ARBA00023125"/>
    </source>
</evidence>
<evidence type="ECO:0000256" key="8">
    <source>
        <dbReference type="SAM" id="MobiDB-lite"/>
    </source>
</evidence>
<keyword evidence="3" id="KW-0646">Protease inhibitor</keyword>
<dbReference type="PANTHER" id="PTHR46261:SF18">
    <property type="entry name" value="DNA-BINDING PROTEIN MNB1B"/>
    <property type="match status" value="1"/>
</dbReference>
<feature type="compositionally biased region" description="Acidic residues" evidence="8">
    <location>
        <begin position="329"/>
        <end position="340"/>
    </location>
</feature>
<dbReference type="GO" id="GO:0030527">
    <property type="term" value="F:structural constituent of chromatin"/>
    <property type="evidence" value="ECO:0007669"/>
    <property type="project" value="UniProtKB-ARBA"/>
</dbReference>
<dbReference type="InterPro" id="IPR006525">
    <property type="entry name" value="Cystatin-related_pln"/>
</dbReference>
<dbReference type="GO" id="GO:0006325">
    <property type="term" value="P:chromatin organization"/>
    <property type="evidence" value="ECO:0007669"/>
    <property type="project" value="UniProtKB-ARBA"/>
</dbReference>
<comment type="similarity">
    <text evidence="2">Belongs to the HMGB family.</text>
</comment>
<dbReference type="AlphaFoldDB" id="A0A834L9H3"/>
<dbReference type="InterPro" id="IPR031061">
    <property type="entry name" value="HMGB_plant"/>
</dbReference>
<dbReference type="Gene3D" id="1.10.30.10">
    <property type="entry name" value="High mobility group box domain"/>
    <property type="match status" value="1"/>
</dbReference>
<dbReference type="EMBL" id="WJXA01000012">
    <property type="protein sequence ID" value="KAF7124745.1"/>
    <property type="molecule type" value="Genomic_DNA"/>
</dbReference>
<dbReference type="InterPro" id="IPR000010">
    <property type="entry name" value="Cystatin_dom"/>
</dbReference>
<proteinExistence type="inferred from homology"/>
<evidence type="ECO:0000256" key="1">
    <source>
        <dbReference type="ARBA" id="ARBA00004123"/>
    </source>
</evidence>
<dbReference type="PANTHER" id="PTHR46261">
    <property type="entry name" value="HIGH MOBILITY GROUP B PROTEIN 4-RELATED"/>
    <property type="match status" value="1"/>
</dbReference>